<feature type="domain" description="Tubulin-like CetZ C-terminal" evidence="3">
    <location>
        <begin position="6"/>
        <end position="197"/>
    </location>
</feature>
<dbReference type="AlphaFoldDB" id="A0A831LE83"/>
<evidence type="ECO:0000313" key="4">
    <source>
        <dbReference type="EMBL" id="HDS62616.1"/>
    </source>
</evidence>
<sequence length="223" mass="24551">AWKNEGESVKTAYSRLNDEIVRRFSVLFRAGEVSKAGVGEMVVDSSEIINTLRGGGISSVGYAVTEVVSERTKKKRGLFGGLKDSFSKKEKAEEVLMGEDKSAKVIALVRRAMLGRLTLPCDYSTAERALVLVAGNPNEMDRKGVEKAKSWVEENIAGVEVRGGDYPVDSNYIAAVVVLATIAEAPRVRELFEIAKETKEDVIRSKEKRASMFDDQDIDPLFE</sequence>
<organism evidence="4">
    <name type="scientific">Methanofollis liminatans</name>
    <dbReference type="NCBI Taxonomy" id="2201"/>
    <lineage>
        <taxon>Archaea</taxon>
        <taxon>Methanobacteriati</taxon>
        <taxon>Methanobacteriota</taxon>
        <taxon>Stenosarchaea group</taxon>
        <taxon>Methanomicrobia</taxon>
        <taxon>Methanomicrobiales</taxon>
        <taxon>Methanomicrobiaceae</taxon>
        <taxon>Methanofollis</taxon>
    </lineage>
</organism>
<dbReference type="Gene3D" id="3.30.1330.20">
    <property type="entry name" value="Tubulin/FtsZ, C-terminal domain"/>
    <property type="match status" value="1"/>
</dbReference>
<dbReference type="Gene3D" id="3.40.50.1440">
    <property type="entry name" value="Tubulin/FtsZ, GTPase domain"/>
    <property type="match status" value="1"/>
</dbReference>
<evidence type="ECO:0000256" key="2">
    <source>
        <dbReference type="ARBA" id="ARBA00023134"/>
    </source>
</evidence>
<comment type="caution">
    <text evidence="4">The sequence shown here is derived from an EMBL/GenBank/DDBJ whole genome shotgun (WGS) entry which is preliminary data.</text>
</comment>
<dbReference type="InterPro" id="IPR048737">
    <property type="entry name" value="CetZ_C"/>
</dbReference>
<dbReference type="GO" id="GO:0005525">
    <property type="term" value="F:GTP binding"/>
    <property type="evidence" value="ECO:0007669"/>
    <property type="project" value="UniProtKB-KW"/>
</dbReference>
<keyword evidence="4" id="KW-0132">Cell division</keyword>
<gene>
    <name evidence="4" type="ORF">ENN52_00495</name>
</gene>
<dbReference type="InterPro" id="IPR037103">
    <property type="entry name" value="Tubulin/FtsZ-like_C"/>
</dbReference>
<dbReference type="InterPro" id="IPR036525">
    <property type="entry name" value="Tubulin/FtsZ_GTPase_sf"/>
</dbReference>
<evidence type="ECO:0000256" key="1">
    <source>
        <dbReference type="ARBA" id="ARBA00022741"/>
    </source>
</evidence>
<keyword evidence="1" id="KW-0547">Nucleotide-binding</keyword>
<accession>A0A831LE83</accession>
<keyword evidence="4" id="KW-0131">Cell cycle</keyword>
<feature type="non-terminal residue" evidence="4">
    <location>
        <position position="1"/>
    </location>
</feature>
<keyword evidence="2" id="KW-0342">GTP-binding</keyword>
<reference evidence="4" key="1">
    <citation type="journal article" date="2020" name="mSystems">
        <title>Genome- and Community-Level Interaction Insights into Carbon Utilization and Element Cycling Functions of Hydrothermarchaeota in Hydrothermal Sediment.</title>
        <authorList>
            <person name="Zhou Z."/>
            <person name="Liu Y."/>
            <person name="Xu W."/>
            <person name="Pan J."/>
            <person name="Luo Z.H."/>
            <person name="Li M."/>
        </authorList>
    </citation>
    <scope>NUCLEOTIDE SEQUENCE</scope>
    <source>
        <strain evidence="4">SpSt-1183</strain>
    </source>
</reference>
<dbReference type="EMBL" id="DSBY01000026">
    <property type="protein sequence ID" value="HDS62616.1"/>
    <property type="molecule type" value="Genomic_DNA"/>
</dbReference>
<dbReference type="Pfam" id="PF21011">
    <property type="entry name" value="CetZ_C"/>
    <property type="match status" value="1"/>
</dbReference>
<name>A0A831LE83_9EURY</name>
<dbReference type="Proteomes" id="UP000885648">
    <property type="component" value="Unassembled WGS sequence"/>
</dbReference>
<dbReference type="GO" id="GO:0051301">
    <property type="term" value="P:cell division"/>
    <property type="evidence" value="ECO:0007669"/>
    <property type="project" value="UniProtKB-KW"/>
</dbReference>
<proteinExistence type="predicted"/>
<protein>
    <submittedName>
        <fullName evidence="4">Cell division protein</fullName>
    </submittedName>
</protein>
<evidence type="ECO:0000259" key="3">
    <source>
        <dbReference type="Pfam" id="PF21011"/>
    </source>
</evidence>